<dbReference type="STRING" id="1049790.LEP1GSC047_1102"/>
<keyword evidence="1" id="KW-0812">Transmembrane</keyword>
<accession>V6HRY0</accession>
<keyword evidence="1" id="KW-0472">Membrane</keyword>
<reference evidence="2 3" key="1">
    <citation type="submission" date="2013-05" db="EMBL/GenBank/DDBJ databases">
        <authorList>
            <person name="Harkins D.M."/>
            <person name="Durkin A.S."/>
            <person name="Brinkac L.M."/>
            <person name="Haft D.H."/>
            <person name="Selengut J.D."/>
            <person name="Sanka R."/>
            <person name="DePew J."/>
            <person name="Purushe J."/>
            <person name="Hartskeerl R.A."/>
            <person name="Ahmed A."/>
            <person name="van der Linden H."/>
            <person name="Goris M.G.A."/>
            <person name="Vinetz J.M."/>
            <person name="Sutton G.G."/>
            <person name="Nierman W.C."/>
            <person name="Fouts D.E."/>
        </authorList>
    </citation>
    <scope>NUCLEOTIDE SEQUENCE [LARGE SCALE GENOMIC DNA]</scope>
    <source>
        <strain evidence="2 3">10</strain>
    </source>
</reference>
<proteinExistence type="predicted"/>
<dbReference type="EMBL" id="AHMM02000025">
    <property type="protein sequence ID" value="EQA35314.1"/>
    <property type="molecule type" value="Genomic_DNA"/>
</dbReference>
<protein>
    <submittedName>
        <fullName evidence="2">Uncharacterized protein</fullName>
    </submittedName>
</protein>
<sequence length="75" mass="9085">MPKFGRSKRVFGSEIYFQVPGFWRQNKFRARTFLGIRFVPLESFFFVFFLPIRAGKPDIQFSIFLYRIVNFDCCR</sequence>
<keyword evidence="1" id="KW-1133">Transmembrane helix</keyword>
<dbReference type="Proteomes" id="UP000018719">
    <property type="component" value="Unassembled WGS sequence"/>
</dbReference>
<name>V6HRY0_9LEPT</name>
<gene>
    <name evidence="2" type="ORF">LEP1GSC047_1102</name>
</gene>
<evidence type="ECO:0000256" key="1">
    <source>
        <dbReference type="SAM" id="Phobius"/>
    </source>
</evidence>
<evidence type="ECO:0000313" key="2">
    <source>
        <dbReference type="EMBL" id="EQA35314.1"/>
    </source>
</evidence>
<feature type="transmembrane region" description="Helical" evidence="1">
    <location>
        <begin position="34"/>
        <end position="52"/>
    </location>
</feature>
<evidence type="ECO:0000313" key="3">
    <source>
        <dbReference type="Proteomes" id="UP000018719"/>
    </source>
</evidence>
<dbReference type="AlphaFoldDB" id="V6HRY0"/>
<comment type="caution">
    <text evidence="2">The sequence shown here is derived from an EMBL/GenBank/DDBJ whole genome shotgun (WGS) entry which is preliminary data.</text>
</comment>
<organism evidence="2 3">
    <name type="scientific">Leptospira inadai serovar Lyme str. 10</name>
    <dbReference type="NCBI Taxonomy" id="1049790"/>
    <lineage>
        <taxon>Bacteria</taxon>
        <taxon>Pseudomonadati</taxon>
        <taxon>Spirochaetota</taxon>
        <taxon>Spirochaetia</taxon>
        <taxon>Leptospirales</taxon>
        <taxon>Leptospiraceae</taxon>
        <taxon>Leptospira</taxon>
    </lineage>
</organism>